<protein>
    <submittedName>
        <fullName evidence="2">Uncharacterized protein</fullName>
    </submittedName>
</protein>
<keyword evidence="3" id="KW-1185">Reference proteome</keyword>
<proteinExistence type="predicted"/>
<dbReference type="VEuPathDB" id="TriTrypDB:LMJLV39_200009000"/>
<reference evidence="2 3" key="1">
    <citation type="journal article" date="2005" name="Science">
        <title>The genome of the kinetoplastid parasite, Leishmania major.</title>
        <authorList>
            <person name="Ivens A.C."/>
            <person name="Peacock C.S."/>
            <person name="Worthey E.A."/>
            <person name="Murphy L."/>
            <person name="Aggarwal G."/>
            <person name="Berriman M."/>
            <person name="Sisk E."/>
            <person name="Rajandream M.A."/>
            <person name="Adlem E."/>
            <person name="Aert R."/>
            <person name="Anupama A."/>
            <person name="Apostolou Z."/>
            <person name="Attipoe P."/>
            <person name="Bason N."/>
            <person name="Bauser C."/>
            <person name="Beck A."/>
            <person name="Beverley S.M."/>
            <person name="Bianchettin G."/>
            <person name="Borzym K."/>
            <person name="Bothe G."/>
            <person name="Bruschi C.V."/>
            <person name="Collins M."/>
            <person name="Cadag E."/>
            <person name="Ciarloni L."/>
            <person name="Clayton C."/>
            <person name="Coulson R.M."/>
            <person name="Cronin A."/>
            <person name="Cruz A.K."/>
            <person name="Davies R.M."/>
            <person name="De Gaudenzi J."/>
            <person name="Dobson D.E."/>
            <person name="Duesterhoeft A."/>
            <person name="Fazelina G."/>
            <person name="Fosker N."/>
            <person name="Frasch A.C."/>
            <person name="Fraser A."/>
            <person name="Fuchs M."/>
            <person name="Gabel C."/>
            <person name="Goble A."/>
            <person name="Goffeau A."/>
            <person name="Harris D."/>
            <person name="Hertz-Fowler C."/>
            <person name="Hilbert H."/>
            <person name="Horn D."/>
            <person name="Huang Y."/>
            <person name="Klages S."/>
            <person name="Knights A."/>
            <person name="Kube M."/>
            <person name="Larke N."/>
            <person name="Litvin L."/>
            <person name="Lord A."/>
            <person name="Louie T."/>
            <person name="Marra M."/>
            <person name="Masuy D."/>
            <person name="Matthews K."/>
            <person name="Michaeli S."/>
            <person name="Mottram J.C."/>
            <person name="Muller-Auer S."/>
            <person name="Munden H."/>
            <person name="Nelson S."/>
            <person name="Norbertczak H."/>
            <person name="Oliver K."/>
            <person name="O'neil S."/>
            <person name="Pentony M."/>
            <person name="Pohl T.M."/>
            <person name="Price C."/>
            <person name="Purnelle B."/>
            <person name="Quail M.A."/>
            <person name="Rabbinowitsch E."/>
            <person name="Reinhardt R."/>
            <person name="Rieger M."/>
            <person name="Rinta J."/>
            <person name="Robben J."/>
            <person name="Robertson L."/>
            <person name="Ruiz J.C."/>
            <person name="Rutter S."/>
            <person name="Saunders D."/>
            <person name="Schafer M."/>
            <person name="Schein J."/>
            <person name="Schwartz D.C."/>
            <person name="Seeger K."/>
            <person name="Seyler A."/>
            <person name="Sharp S."/>
            <person name="Shin H."/>
            <person name="Sivam D."/>
            <person name="Squares R."/>
            <person name="Squares S."/>
            <person name="Tosato V."/>
            <person name="Vogt C."/>
            <person name="Volckaert G."/>
            <person name="Wambutt R."/>
            <person name="Warren T."/>
            <person name="Wedler H."/>
            <person name="Woodward J."/>
            <person name="Zhou S."/>
            <person name="Zimmermann W."/>
            <person name="Smith D.F."/>
            <person name="Blackwell J.M."/>
            <person name="Stuart K.D."/>
            <person name="Barrell B."/>
            <person name="Myler P.J."/>
        </authorList>
    </citation>
    <scope>NUCLEOTIDE SEQUENCE [LARGE SCALE GENOMIC DNA]</scope>
    <source>
        <strain evidence="3">MHOM/IL/81/Friedlin</strain>
    </source>
</reference>
<feature type="compositionally biased region" description="Pro residues" evidence="1">
    <location>
        <begin position="87"/>
        <end position="97"/>
    </location>
</feature>
<accession>E9ACR9</accession>
<gene>
    <name evidence="2" type="ORF">LMJF_20_0355</name>
</gene>
<dbReference type="InParanoid" id="E9ACR9"/>
<dbReference type="VEuPathDB" id="TriTrypDB:LMJFC_200009200"/>
<dbReference type="KEGG" id="lma:LMJF_20_0355"/>
<evidence type="ECO:0000313" key="3">
    <source>
        <dbReference type="Proteomes" id="UP000000542"/>
    </source>
</evidence>
<reference evidence="2 3" key="2">
    <citation type="journal article" date="2011" name="Genome Res.">
        <title>Chromosome and gene copy number variation allow major structural change between species and strains of Leishmania.</title>
        <authorList>
            <person name="Rogers M.B."/>
            <person name="Hilley J.D."/>
            <person name="Dickens N.J."/>
            <person name="Wilkes J."/>
            <person name="Bates P.A."/>
            <person name="Depledge D.P."/>
            <person name="Harris D."/>
            <person name="Her Y."/>
            <person name="Herzyk P."/>
            <person name="Imamura H."/>
            <person name="Otto T.D."/>
            <person name="Sanders M."/>
            <person name="Seeger K."/>
            <person name="Dujardin J.C."/>
            <person name="Berriman M."/>
            <person name="Smith D.F."/>
            <person name="Hertz-Fowler C."/>
            <person name="Mottram J.C."/>
        </authorList>
    </citation>
    <scope>NUCLEOTIDE SEQUENCE [LARGE SCALE GENOMIC DNA]</scope>
    <source>
        <strain evidence="3">MHOM/IL/81/Friedlin</strain>
    </source>
</reference>
<dbReference type="VEuPathDB" id="TriTrypDB:LMJSD75_200008900"/>
<dbReference type="RefSeq" id="XP_003721792.1">
    <property type="nucleotide sequence ID" value="XM_003721744.1"/>
</dbReference>
<feature type="region of interest" description="Disordered" evidence="1">
    <location>
        <begin position="85"/>
        <end position="106"/>
    </location>
</feature>
<organism evidence="2 3">
    <name type="scientific">Leishmania major</name>
    <dbReference type="NCBI Taxonomy" id="5664"/>
    <lineage>
        <taxon>Eukaryota</taxon>
        <taxon>Discoba</taxon>
        <taxon>Euglenozoa</taxon>
        <taxon>Kinetoplastea</taxon>
        <taxon>Metakinetoplastina</taxon>
        <taxon>Trypanosomatida</taxon>
        <taxon>Trypanosomatidae</taxon>
        <taxon>Leishmaniinae</taxon>
        <taxon>Leishmania</taxon>
    </lineage>
</organism>
<dbReference type="AlphaFoldDB" id="E9ACR9"/>
<sequence length="254" mass="27225">MHQWPRAYQSGIAGGANLVAKLQSDSRMSLSSARGIKTTVPLSPLIRSTGTIPSLRSAAPTRVFAGISTADTLRRALRAPQLHMKPPASPLLRPPTQHPSCSSSTLTTWSEFDESPFFQEISTFQFPVDLSGEPSAGADGSVLETGSVETVVVHNRGGGGAQSPRGTADGFAEEGMAAMALHTGVVGAYRHVALHIHLEEVDELDGAPMPQRCRYRCAGEKHRALLPSPTSPSCPRRYCEGDAALMSKTFRHRR</sequence>
<dbReference type="EMBL" id="FR796416">
    <property type="protein sequence ID" value="CBZ05822.1"/>
    <property type="molecule type" value="Genomic_DNA"/>
</dbReference>
<dbReference type="Proteomes" id="UP000000542">
    <property type="component" value="Chromosome 20"/>
</dbReference>
<name>E9ACR9_LEIMA</name>
<dbReference type="GeneID" id="12982184"/>
<evidence type="ECO:0000313" key="2">
    <source>
        <dbReference type="EMBL" id="CBZ05822.1"/>
    </source>
</evidence>
<evidence type="ECO:0000256" key="1">
    <source>
        <dbReference type="SAM" id="MobiDB-lite"/>
    </source>
</evidence>